<name>T1DEH7_9ZZZZ</name>
<keyword evidence="1" id="KW-0812">Transmembrane</keyword>
<evidence type="ECO:0000256" key="1">
    <source>
        <dbReference type="SAM" id="Phobius"/>
    </source>
</evidence>
<keyword evidence="1" id="KW-1133">Transmembrane helix</keyword>
<dbReference type="AlphaFoldDB" id="T1DEH7"/>
<evidence type="ECO:0000313" key="2">
    <source>
        <dbReference type="EMBL" id="EQD80410.1"/>
    </source>
</evidence>
<accession>T1DEH7</accession>
<organism evidence="2">
    <name type="scientific">mine drainage metagenome</name>
    <dbReference type="NCBI Taxonomy" id="410659"/>
    <lineage>
        <taxon>unclassified sequences</taxon>
        <taxon>metagenomes</taxon>
        <taxon>ecological metagenomes</taxon>
    </lineage>
</organism>
<comment type="caution">
    <text evidence="2">The sequence shown here is derived from an EMBL/GenBank/DDBJ whole genome shotgun (WGS) entry which is preliminary data.</text>
</comment>
<dbReference type="EMBL" id="AUZX01000698">
    <property type="protein sequence ID" value="EQD80410.1"/>
    <property type="molecule type" value="Genomic_DNA"/>
</dbReference>
<keyword evidence="1" id="KW-0472">Membrane</keyword>
<protein>
    <submittedName>
        <fullName evidence="2">Lipopolysaccharide biosynthesis protein</fullName>
    </submittedName>
</protein>
<gene>
    <name evidence="2" type="ORF">B1A_00918</name>
</gene>
<reference evidence="2" key="1">
    <citation type="submission" date="2013-08" db="EMBL/GenBank/DDBJ databases">
        <authorList>
            <person name="Mendez C."/>
            <person name="Richter M."/>
            <person name="Ferrer M."/>
            <person name="Sanchez J."/>
        </authorList>
    </citation>
    <scope>NUCLEOTIDE SEQUENCE</scope>
</reference>
<feature type="transmembrane region" description="Helical" evidence="1">
    <location>
        <begin position="22"/>
        <end position="41"/>
    </location>
</feature>
<reference evidence="2" key="2">
    <citation type="journal article" date="2014" name="ISME J.">
        <title>Microbial stratification in low pH oxic and suboxic macroscopic growths along an acid mine drainage.</title>
        <authorList>
            <person name="Mendez-Garcia C."/>
            <person name="Mesa V."/>
            <person name="Sprenger R.R."/>
            <person name="Richter M."/>
            <person name="Diez M.S."/>
            <person name="Solano J."/>
            <person name="Bargiela R."/>
            <person name="Golyshina O.V."/>
            <person name="Manteca A."/>
            <person name="Ramos J.L."/>
            <person name="Gallego J.R."/>
            <person name="Llorente I."/>
            <person name="Martins Dos Santos V.A."/>
            <person name="Jensen O.N."/>
            <person name="Pelaez A.I."/>
            <person name="Sanchez J."/>
            <person name="Ferrer M."/>
        </authorList>
    </citation>
    <scope>NUCLEOTIDE SEQUENCE</scope>
</reference>
<proteinExistence type="predicted"/>
<sequence length="115" mass="12941">MNQFEPKVLLALALLGVKRHKLISIFTFFLLLLPITAIGMMKKPIFVSKAIVYLKTNNYSTSSLDNRIHPPRSLGIQLAILKSAHLASRVVASLPEKTLQDLENMPNIPTMKPRY</sequence>